<proteinExistence type="predicted"/>
<name>A0A939PCA9_9ACTN</name>
<dbReference type="PRINTS" id="PR00035">
    <property type="entry name" value="HTHGNTR"/>
</dbReference>
<dbReference type="PANTHER" id="PTHR43537">
    <property type="entry name" value="TRANSCRIPTIONAL REGULATOR, GNTR FAMILY"/>
    <property type="match status" value="1"/>
</dbReference>
<dbReference type="Pfam" id="PF00392">
    <property type="entry name" value="GntR"/>
    <property type="match status" value="1"/>
</dbReference>
<feature type="domain" description="HTH gntR-type" evidence="4">
    <location>
        <begin position="2"/>
        <end position="69"/>
    </location>
</feature>
<dbReference type="Proteomes" id="UP000669179">
    <property type="component" value="Unassembled WGS sequence"/>
</dbReference>
<dbReference type="InterPro" id="IPR036388">
    <property type="entry name" value="WH-like_DNA-bd_sf"/>
</dbReference>
<evidence type="ECO:0000313" key="6">
    <source>
        <dbReference type="Proteomes" id="UP000669179"/>
    </source>
</evidence>
<keyword evidence="2" id="KW-0238">DNA-binding</keyword>
<evidence type="ECO:0000256" key="2">
    <source>
        <dbReference type="ARBA" id="ARBA00023125"/>
    </source>
</evidence>
<dbReference type="InterPro" id="IPR008920">
    <property type="entry name" value="TF_FadR/GntR_C"/>
</dbReference>
<sequence length="212" mass="23037">MTAVADRAYEHVRSRLLGGDYLGGELLTEGEIATDLGISRTPVREAFLRLQAEGFLRLYPKRGALVVPVRPGEGRHVMEARLLLERHALDVVAARGPDALRELGATLAAEPAAGTSPPSDLHTADRAFHVRLVEAAGNPVLADMYETLRDRQLRIAAVATGTRERAEHVTSQHRAIATALREADADTARALLHDHINQTLRALTDRTDLAAL</sequence>
<keyword evidence="6" id="KW-1185">Reference proteome</keyword>
<dbReference type="PROSITE" id="PS50949">
    <property type="entry name" value="HTH_GNTR"/>
    <property type="match status" value="1"/>
</dbReference>
<dbReference type="Pfam" id="PF07729">
    <property type="entry name" value="FCD"/>
    <property type="match status" value="1"/>
</dbReference>
<dbReference type="GO" id="GO:0003677">
    <property type="term" value="F:DNA binding"/>
    <property type="evidence" value="ECO:0007669"/>
    <property type="project" value="UniProtKB-KW"/>
</dbReference>
<dbReference type="AlphaFoldDB" id="A0A939PCA9"/>
<dbReference type="InterPro" id="IPR011711">
    <property type="entry name" value="GntR_C"/>
</dbReference>
<dbReference type="SMART" id="SM00895">
    <property type="entry name" value="FCD"/>
    <property type="match status" value="1"/>
</dbReference>
<organism evidence="5 6">
    <name type="scientific">Actinomadura barringtoniae</name>
    <dbReference type="NCBI Taxonomy" id="1427535"/>
    <lineage>
        <taxon>Bacteria</taxon>
        <taxon>Bacillati</taxon>
        <taxon>Actinomycetota</taxon>
        <taxon>Actinomycetes</taxon>
        <taxon>Streptosporangiales</taxon>
        <taxon>Thermomonosporaceae</taxon>
        <taxon>Actinomadura</taxon>
    </lineage>
</organism>
<dbReference type="EMBL" id="JAGEOJ010000010">
    <property type="protein sequence ID" value="MBO2450207.1"/>
    <property type="molecule type" value="Genomic_DNA"/>
</dbReference>
<dbReference type="InterPro" id="IPR000524">
    <property type="entry name" value="Tscrpt_reg_HTH_GntR"/>
</dbReference>
<keyword evidence="1" id="KW-0805">Transcription regulation</keyword>
<dbReference type="GO" id="GO:0003700">
    <property type="term" value="F:DNA-binding transcription factor activity"/>
    <property type="evidence" value="ECO:0007669"/>
    <property type="project" value="InterPro"/>
</dbReference>
<dbReference type="Gene3D" id="1.20.120.530">
    <property type="entry name" value="GntR ligand-binding domain-like"/>
    <property type="match status" value="1"/>
</dbReference>
<comment type="caution">
    <text evidence="5">The sequence shown here is derived from an EMBL/GenBank/DDBJ whole genome shotgun (WGS) entry which is preliminary data.</text>
</comment>
<evidence type="ECO:0000256" key="3">
    <source>
        <dbReference type="ARBA" id="ARBA00023163"/>
    </source>
</evidence>
<dbReference type="PANTHER" id="PTHR43537:SF24">
    <property type="entry name" value="GLUCONATE OPERON TRANSCRIPTIONAL REPRESSOR"/>
    <property type="match status" value="1"/>
</dbReference>
<keyword evidence="3" id="KW-0804">Transcription</keyword>
<reference evidence="5" key="1">
    <citation type="submission" date="2021-03" db="EMBL/GenBank/DDBJ databases">
        <authorList>
            <person name="Kanchanasin P."/>
            <person name="Saeng-In P."/>
            <person name="Phongsopitanun W."/>
            <person name="Yuki M."/>
            <person name="Kudo T."/>
            <person name="Ohkuma M."/>
            <person name="Tanasupawat S."/>
        </authorList>
    </citation>
    <scope>NUCLEOTIDE SEQUENCE</scope>
    <source>
        <strain evidence="5">GKU 128</strain>
    </source>
</reference>
<dbReference type="SUPFAM" id="SSF48008">
    <property type="entry name" value="GntR ligand-binding domain-like"/>
    <property type="match status" value="1"/>
</dbReference>
<dbReference type="InterPro" id="IPR036390">
    <property type="entry name" value="WH_DNA-bd_sf"/>
</dbReference>
<dbReference type="Gene3D" id="1.10.10.10">
    <property type="entry name" value="Winged helix-like DNA-binding domain superfamily/Winged helix DNA-binding domain"/>
    <property type="match status" value="1"/>
</dbReference>
<accession>A0A939PCA9</accession>
<dbReference type="RefSeq" id="WP_208258104.1">
    <property type="nucleotide sequence ID" value="NZ_JAGEOJ010000010.1"/>
</dbReference>
<protein>
    <submittedName>
        <fullName evidence="5">GntR family transcriptional regulator</fullName>
    </submittedName>
</protein>
<dbReference type="SMART" id="SM00345">
    <property type="entry name" value="HTH_GNTR"/>
    <property type="match status" value="1"/>
</dbReference>
<evidence type="ECO:0000256" key="1">
    <source>
        <dbReference type="ARBA" id="ARBA00023015"/>
    </source>
</evidence>
<dbReference type="SUPFAM" id="SSF46785">
    <property type="entry name" value="Winged helix' DNA-binding domain"/>
    <property type="match status" value="1"/>
</dbReference>
<evidence type="ECO:0000259" key="4">
    <source>
        <dbReference type="PROSITE" id="PS50949"/>
    </source>
</evidence>
<gene>
    <name evidence="5" type="ORF">J4573_24105</name>
</gene>
<evidence type="ECO:0000313" key="5">
    <source>
        <dbReference type="EMBL" id="MBO2450207.1"/>
    </source>
</evidence>